<feature type="compositionally biased region" description="Basic and acidic residues" evidence="1">
    <location>
        <begin position="134"/>
        <end position="160"/>
    </location>
</feature>
<dbReference type="HOGENOM" id="CLU_007654_0_0_1"/>
<proteinExistence type="predicted"/>
<evidence type="ECO:0000313" key="2">
    <source>
        <dbReference type="EMBL" id="KIK76525.1"/>
    </source>
</evidence>
<feature type="region of interest" description="Disordered" evidence="1">
    <location>
        <begin position="241"/>
        <end position="260"/>
    </location>
</feature>
<dbReference type="Proteomes" id="UP000054538">
    <property type="component" value="Unassembled WGS sequence"/>
</dbReference>
<feature type="region of interest" description="Disordered" evidence="1">
    <location>
        <begin position="273"/>
        <end position="419"/>
    </location>
</feature>
<reference evidence="2 3" key="1">
    <citation type="submission" date="2014-04" db="EMBL/GenBank/DDBJ databases">
        <authorList>
            <consortium name="DOE Joint Genome Institute"/>
            <person name="Kuo A."/>
            <person name="Kohler A."/>
            <person name="Jargeat P."/>
            <person name="Nagy L.G."/>
            <person name="Floudas D."/>
            <person name="Copeland A."/>
            <person name="Barry K.W."/>
            <person name="Cichocki N."/>
            <person name="Veneault-Fourrey C."/>
            <person name="LaButti K."/>
            <person name="Lindquist E.A."/>
            <person name="Lipzen A."/>
            <person name="Lundell T."/>
            <person name="Morin E."/>
            <person name="Murat C."/>
            <person name="Sun H."/>
            <person name="Tunlid A."/>
            <person name="Henrissat B."/>
            <person name="Grigoriev I.V."/>
            <person name="Hibbett D.S."/>
            <person name="Martin F."/>
            <person name="Nordberg H.P."/>
            <person name="Cantor M.N."/>
            <person name="Hua S.X."/>
        </authorList>
    </citation>
    <scope>NUCLEOTIDE SEQUENCE [LARGE SCALE GENOMIC DNA]</scope>
    <source>
        <strain evidence="2 3">Ve08.2h10</strain>
    </source>
</reference>
<name>A0A0D0DFK0_9AGAM</name>
<feature type="compositionally biased region" description="Basic and acidic residues" evidence="1">
    <location>
        <begin position="355"/>
        <end position="394"/>
    </location>
</feature>
<evidence type="ECO:0000256" key="1">
    <source>
        <dbReference type="SAM" id="MobiDB-lite"/>
    </source>
</evidence>
<reference evidence="3" key="2">
    <citation type="submission" date="2015-01" db="EMBL/GenBank/DDBJ databases">
        <title>Evolutionary Origins and Diversification of the Mycorrhizal Mutualists.</title>
        <authorList>
            <consortium name="DOE Joint Genome Institute"/>
            <consortium name="Mycorrhizal Genomics Consortium"/>
            <person name="Kohler A."/>
            <person name="Kuo A."/>
            <person name="Nagy L.G."/>
            <person name="Floudas D."/>
            <person name="Copeland A."/>
            <person name="Barry K.W."/>
            <person name="Cichocki N."/>
            <person name="Veneault-Fourrey C."/>
            <person name="LaButti K."/>
            <person name="Lindquist E.A."/>
            <person name="Lipzen A."/>
            <person name="Lundell T."/>
            <person name="Morin E."/>
            <person name="Murat C."/>
            <person name="Riley R."/>
            <person name="Ohm R."/>
            <person name="Sun H."/>
            <person name="Tunlid A."/>
            <person name="Henrissat B."/>
            <person name="Grigoriev I.V."/>
            <person name="Hibbett D.S."/>
            <person name="Martin F."/>
        </authorList>
    </citation>
    <scope>NUCLEOTIDE SEQUENCE [LARGE SCALE GENOMIC DNA]</scope>
    <source>
        <strain evidence="3">Ve08.2h10</strain>
    </source>
</reference>
<keyword evidence="3" id="KW-1185">Reference proteome</keyword>
<organism evidence="2 3">
    <name type="scientific">Paxillus rubicundulus Ve08.2h10</name>
    <dbReference type="NCBI Taxonomy" id="930991"/>
    <lineage>
        <taxon>Eukaryota</taxon>
        <taxon>Fungi</taxon>
        <taxon>Dikarya</taxon>
        <taxon>Basidiomycota</taxon>
        <taxon>Agaricomycotina</taxon>
        <taxon>Agaricomycetes</taxon>
        <taxon>Agaricomycetidae</taxon>
        <taxon>Boletales</taxon>
        <taxon>Paxilineae</taxon>
        <taxon>Paxillaceae</taxon>
        <taxon>Paxillus</taxon>
    </lineage>
</organism>
<accession>A0A0D0DFK0</accession>
<evidence type="ECO:0000313" key="3">
    <source>
        <dbReference type="Proteomes" id="UP000054538"/>
    </source>
</evidence>
<protein>
    <submittedName>
        <fullName evidence="2">Uncharacterized protein</fullName>
    </submittedName>
</protein>
<dbReference type="InParanoid" id="A0A0D0DFK0"/>
<sequence length="419" mass="44742">MPHETIRGAAADTMNPNAKSARPTKPAGAPRTGNTQDIDEEVKGTGGKGERDERASGSAAPSSDNDGGDEVCHTYAVPNSTPPPPNRDEHPPPLSMPLEGENCGEQSSGHVYETGTHLERPQAKLTTTPQIWTPHDKELSGEDRGVAMGHREAAGVRDEVEGSNDDQETSDRVNKWRSQNGEAIEDKKGGRASGSVTPSSNDDGGDEDVHHTRSPTTYYHAPNNNATKAYTTATQRCVDIAHDTGSGTDSPGSQPLSLGLEGEKHRWPACHVKPMDANSCKPPSVGFEGERNQETSPCAKVDGHRGDQKMPRGTVGTMDGEEHGPNKPTEPLDEKEGGRGRDGEGTLTVENIEGIEAKGPRRADKPGGRGVEGDELRGGEGEKRGQREHEDGRILRPSTPLPIAMPRPTHLTNPPCRRG</sequence>
<dbReference type="EMBL" id="KN827437">
    <property type="protein sequence ID" value="KIK76525.1"/>
    <property type="molecule type" value="Genomic_DNA"/>
</dbReference>
<feature type="compositionally biased region" description="Basic and acidic residues" evidence="1">
    <location>
        <begin position="320"/>
        <end position="344"/>
    </location>
</feature>
<dbReference type="AlphaFoldDB" id="A0A0D0DFK0"/>
<feature type="region of interest" description="Disordered" evidence="1">
    <location>
        <begin position="1"/>
        <end position="225"/>
    </location>
</feature>
<feature type="compositionally biased region" description="Basic and acidic residues" evidence="1">
    <location>
        <begin position="301"/>
        <end position="310"/>
    </location>
</feature>
<feature type="compositionally biased region" description="Polar residues" evidence="1">
    <location>
        <begin position="245"/>
        <end position="256"/>
    </location>
</feature>
<gene>
    <name evidence="2" type="ORF">PAXRUDRAFT_18146</name>
</gene>